<dbReference type="Gene3D" id="3.30.930.10">
    <property type="entry name" value="Bira Bifunctional Protein, Domain 2"/>
    <property type="match status" value="1"/>
</dbReference>
<dbReference type="GO" id="GO:0005524">
    <property type="term" value="F:ATP binding"/>
    <property type="evidence" value="ECO:0007669"/>
    <property type="project" value="UniProtKB-UniRule"/>
</dbReference>
<dbReference type="Gene3D" id="3.40.50.800">
    <property type="entry name" value="Anticodon-binding domain"/>
    <property type="match status" value="1"/>
</dbReference>
<dbReference type="InterPro" id="IPR047246">
    <property type="entry name" value="ThrRS_anticodon"/>
</dbReference>
<dbReference type="Pfam" id="PF07973">
    <property type="entry name" value="tRNA_SAD"/>
    <property type="match status" value="1"/>
</dbReference>
<feature type="binding site" evidence="13">
    <location>
        <position position="509"/>
    </location>
    <ligand>
        <name>Zn(2+)</name>
        <dbReference type="ChEBI" id="CHEBI:29105"/>
        <note>catalytic</note>
    </ligand>
</feature>
<keyword evidence="4 13" id="KW-0436">Ligase</keyword>
<keyword evidence="8 13" id="KW-0067">ATP-binding</keyword>
<dbReference type="CDD" id="cd00860">
    <property type="entry name" value="ThrRS_anticodon"/>
    <property type="match status" value="1"/>
</dbReference>
<keyword evidence="10 13" id="KW-0648">Protein biosynthesis</keyword>
<dbReference type="InterPro" id="IPR033728">
    <property type="entry name" value="ThrRS_core"/>
</dbReference>
<evidence type="ECO:0000256" key="3">
    <source>
        <dbReference type="ARBA" id="ARBA00022555"/>
    </source>
</evidence>
<proteinExistence type="inferred from homology"/>
<dbReference type="InterPro" id="IPR018163">
    <property type="entry name" value="Thr/Ala-tRNA-synth_IIc_edit"/>
</dbReference>
<dbReference type="HAMAP" id="MF_00184">
    <property type="entry name" value="Thr_tRNA_synth"/>
    <property type="match status" value="1"/>
</dbReference>
<dbReference type="PRINTS" id="PR01047">
    <property type="entry name" value="TRNASYNTHTHR"/>
</dbReference>
<evidence type="ECO:0000256" key="13">
    <source>
        <dbReference type="HAMAP-Rule" id="MF_00184"/>
    </source>
</evidence>
<dbReference type="FunFam" id="3.30.54.20:FF:000002">
    <property type="entry name" value="Threonine--tRNA ligase"/>
    <property type="match status" value="1"/>
</dbReference>
<keyword evidence="6 13" id="KW-0547">Nucleotide-binding</keyword>
<dbReference type="GO" id="GO:0000049">
    <property type="term" value="F:tRNA binding"/>
    <property type="evidence" value="ECO:0007669"/>
    <property type="project" value="UniProtKB-KW"/>
</dbReference>
<dbReference type="SUPFAM" id="SSF55681">
    <property type="entry name" value="Class II aaRS and biotin synthetases"/>
    <property type="match status" value="1"/>
</dbReference>
<dbReference type="AlphaFoldDB" id="A0A2Z6B118"/>
<dbReference type="KEGG" id="dfl:DFE_2404"/>
<dbReference type="InterPro" id="IPR002314">
    <property type="entry name" value="aa-tRNA-synt_IIb"/>
</dbReference>
<keyword evidence="7 13" id="KW-0862">Zinc</keyword>
<comment type="subunit">
    <text evidence="13">Homodimer.</text>
</comment>
<dbReference type="EC" id="6.1.1.3" evidence="13"/>
<dbReference type="FunFam" id="3.30.980.10:FF:000005">
    <property type="entry name" value="Threonyl-tRNA synthetase, mitochondrial"/>
    <property type="match status" value="1"/>
</dbReference>
<dbReference type="PROSITE" id="PS50862">
    <property type="entry name" value="AA_TRNA_LIGASE_II"/>
    <property type="match status" value="1"/>
</dbReference>
<reference evidence="15 16" key="1">
    <citation type="journal article" date="2018" name="Sci. Adv.">
        <title>Multi-heme cytochromes provide a pathway for survival in energy-limited environments.</title>
        <authorList>
            <person name="Deng X."/>
            <person name="Dohmae N."/>
            <person name="Nealson K.H."/>
            <person name="Hashimoto K."/>
            <person name="Okamoto A."/>
        </authorList>
    </citation>
    <scope>NUCLEOTIDE SEQUENCE [LARGE SCALE GENOMIC DNA]</scope>
    <source>
        <strain evidence="15 16">IS5</strain>
    </source>
</reference>
<evidence type="ECO:0000259" key="14">
    <source>
        <dbReference type="PROSITE" id="PS50862"/>
    </source>
</evidence>
<dbReference type="Pfam" id="PF00587">
    <property type="entry name" value="tRNA-synt_2b"/>
    <property type="match status" value="1"/>
</dbReference>
<organism evidence="15 16">
    <name type="scientific">Desulfovibrio ferrophilus</name>
    <dbReference type="NCBI Taxonomy" id="241368"/>
    <lineage>
        <taxon>Bacteria</taxon>
        <taxon>Pseudomonadati</taxon>
        <taxon>Thermodesulfobacteriota</taxon>
        <taxon>Desulfovibrionia</taxon>
        <taxon>Desulfovibrionales</taxon>
        <taxon>Desulfovibrionaceae</taxon>
        <taxon>Desulfovibrio</taxon>
    </lineage>
</organism>
<comment type="subcellular location">
    <subcellularLocation>
        <location evidence="13">Cytoplasm</location>
    </subcellularLocation>
</comment>
<dbReference type="FunFam" id="3.30.930.10:FF:000002">
    <property type="entry name" value="Threonine--tRNA ligase"/>
    <property type="match status" value="1"/>
</dbReference>
<keyword evidence="5 13" id="KW-0479">Metal-binding</keyword>
<comment type="catalytic activity">
    <reaction evidence="12 13">
        <text>tRNA(Thr) + L-threonine + ATP = L-threonyl-tRNA(Thr) + AMP + diphosphate + H(+)</text>
        <dbReference type="Rhea" id="RHEA:24624"/>
        <dbReference type="Rhea" id="RHEA-COMP:9670"/>
        <dbReference type="Rhea" id="RHEA-COMP:9704"/>
        <dbReference type="ChEBI" id="CHEBI:15378"/>
        <dbReference type="ChEBI" id="CHEBI:30616"/>
        <dbReference type="ChEBI" id="CHEBI:33019"/>
        <dbReference type="ChEBI" id="CHEBI:57926"/>
        <dbReference type="ChEBI" id="CHEBI:78442"/>
        <dbReference type="ChEBI" id="CHEBI:78534"/>
        <dbReference type="ChEBI" id="CHEBI:456215"/>
        <dbReference type="EC" id="6.1.1.3"/>
    </reaction>
</comment>
<evidence type="ECO:0000256" key="4">
    <source>
        <dbReference type="ARBA" id="ARBA00022598"/>
    </source>
</evidence>
<evidence type="ECO:0000256" key="6">
    <source>
        <dbReference type="ARBA" id="ARBA00022741"/>
    </source>
</evidence>
<accession>A0A2Z6B118</accession>
<dbReference type="InterPro" id="IPR045864">
    <property type="entry name" value="aa-tRNA-synth_II/BPL/LPL"/>
</dbReference>
<dbReference type="InterPro" id="IPR004154">
    <property type="entry name" value="Anticodon-bd"/>
</dbReference>
<keyword evidence="11 13" id="KW-0030">Aminoacyl-tRNA synthetase</keyword>
<dbReference type="InterPro" id="IPR012947">
    <property type="entry name" value="tRNA_SAD"/>
</dbReference>
<evidence type="ECO:0000313" key="15">
    <source>
        <dbReference type="EMBL" id="BBD09130.1"/>
    </source>
</evidence>
<dbReference type="RefSeq" id="WP_126379845.1">
    <property type="nucleotide sequence ID" value="NZ_AP017378.1"/>
</dbReference>
<feature type="binding site" evidence="13">
    <location>
        <position position="333"/>
    </location>
    <ligand>
        <name>Zn(2+)</name>
        <dbReference type="ChEBI" id="CHEBI:29105"/>
        <note>catalytic</note>
    </ligand>
</feature>
<comment type="similarity">
    <text evidence="1 13">Belongs to the class-II aminoacyl-tRNA synthetase family.</text>
</comment>
<feature type="region of interest" description="Catalytic" evidence="13">
    <location>
        <begin position="241"/>
        <end position="532"/>
    </location>
</feature>
<evidence type="ECO:0000256" key="5">
    <source>
        <dbReference type="ARBA" id="ARBA00022723"/>
    </source>
</evidence>
<feature type="domain" description="Aminoacyl-transfer RNA synthetases class-II family profile" evidence="14">
    <location>
        <begin position="256"/>
        <end position="532"/>
    </location>
</feature>
<dbReference type="GO" id="GO:0046872">
    <property type="term" value="F:metal ion binding"/>
    <property type="evidence" value="ECO:0007669"/>
    <property type="project" value="UniProtKB-KW"/>
</dbReference>
<dbReference type="SMART" id="SM00863">
    <property type="entry name" value="tRNA_SAD"/>
    <property type="match status" value="1"/>
</dbReference>
<dbReference type="PANTHER" id="PTHR11451:SF44">
    <property type="entry name" value="THREONINE--TRNA LIGASE, CHLOROPLASTIC_MITOCHONDRIAL 2"/>
    <property type="match status" value="1"/>
</dbReference>
<keyword evidence="3 13" id="KW-0820">tRNA-binding</keyword>
<dbReference type="Gene3D" id="3.30.980.10">
    <property type="entry name" value="Threonyl-trna Synthetase, Chain A, domain 2"/>
    <property type="match status" value="1"/>
</dbReference>
<dbReference type="GO" id="GO:0005829">
    <property type="term" value="C:cytosol"/>
    <property type="evidence" value="ECO:0007669"/>
    <property type="project" value="TreeGrafter"/>
</dbReference>
<keyword evidence="9 13" id="KW-0694">RNA-binding</keyword>
<dbReference type="FunFam" id="3.40.50.800:FF:000001">
    <property type="entry name" value="Threonine--tRNA ligase"/>
    <property type="match status" value="1"/>
</dbReference>
<dbReference type="SUPFAM" id="SSF52954">
    <property type="entry name" value="Class II aaRS ABD-related"/>
    <property type="match status" value="1"/>
</dbReference>
<dbReference type="CDD" id="cd00771">
    <property type="entry name" value="ThrRS_core"/>
    <property type="match status" value="1"/>
</dbReference>
<dbReference type="SUPFAM" id="SSF55186">
    <property type="entry name" value="ThrRS/AlaRS common domain"/>
    <property type="match status" value="1"/>
</dbReference>
<evidence type="ECO:0000256" key="1">
    <source>
        <dbReference type="ARBA" id="ARBA00008226"/>
    </source>
</evidence>
<sequence>MQISVGGEVVEAQAGDTCGDVLSKALSKKKFKQVVAADCGGTILDLSRPIGDGCTELQAVFEDTPQGLDVIRHSAAHIMAEAVKRLFPDAQVTIGPSIESGFFYDFDFERPFTPDDLEAIEAEMKSSVGRDLPFERSEVSKDEAKALFEGLGEHYKGEIMDDLGGEEFSLYAHGEFTDLCRGPHIPSTGKLKAFKLMSVAGAYWRGDEKNKMLQRIYGTAFGSEKDLKKHLNQLEEAKKRDHRKLGPALDLFSFHEEGGAGMAYWHPKGALLRTILEDFVNHEMLKRGYDIVRTPQILKRELWETSGHYENYRENMYFTEIDDVPYGVKPMNCVAHMMIYNTGLKSYRDLPKRYFEFGVVHRHEMSGVLHGLLRVRQFTQDDAHIICRPDQLHDEIKGVMDWIQALMGLFEFECMMEISTRPEKSIGSEEDWERATSALMNAMDDMGLPYQINEGDGAFYGPKIDVKLRDCLGREWQCSTIQVDFTLPERFDMVYIGEDGERHRPVMVHRAIMGSVERFIGVLTEHYAGAFPTWLAPVQARIVTVTDAQKEFAETALTALRERGVRVEADLRNEKLGYKVREAQVQKIPYIFVIGDKEVESGGVNVRLRGENLGLKTFDEAAGMVLTECQEPFKRGGMSYSFSSYPIPV</sequence>
<gene>
    <name evidence="13" type="primary">thrS</name>
    <name evidence="15" type="ORF">DFE_2404</name>
</gene>
<dbReference type="InterPro" id="IPR006195">
    <property type="entry name" value="aa-tRNA-synth_II"/>
</dbReference>
<dbReference type="OrthoDB" id="9802304at2"/>
<name>A0A2Z6B118_9BACT</name>
<evidence type="ECO:0000256" key="12">
    <source>
        <dbReference type="ARBA" id="ARBA00049515"/>
    </source>
</evidence>
<protein>
    <recommendedName>
        <fullName evidence="13">Threonine--tRNA ligase</fullName>
        <ecNumber evidence="13">6.1.1.3</ecNumber>
    </recommendedName>
    <alternativeName>
        <fullName evidence="13">Threonyl-tRNA synthetase</fullName>
        <shortName evidence="13">ThrRS</shortName>
    </alternativeName>
</protein>
<evidence type="ECO:0000256" key="8">
    <source>
        <dbReference type="ARBA" id="ARBA00022840"/>
    </source>
</evidence>
<feature type="binding site" evidence="13">
    <location>
        <position position="384"/>
    </location>
    <ligand>
        <name>Zn(2+)</name>
        <dbReference type="ChEBI" id="CHEBI:29105"/>
        <note>catalytic</note>
    </ligand>
</feature>
<dbReference type="InterPro" id="IPR002320">
    <property type="entry name" value="Thr-tRNA-ligase_IIa"/>
</dbReference>
<evidence type="ECO:0000313" key="16">
    <source>
        <dbReference type="Proteomes" id="UP000269883"/>
    </source>
</evidence>
<evidence type="ECO:0000256" key="2">
    <source>
        <dbReference type="ARBA" id="ARBA00022490"/>
    </source>
</evidence>
<dbReference type="Gene3D" id="3.30.54.20">
    <property type="match status" value="1"/>
</dbReference>
<keyword evidence="16" id="KW-1185">Reference proteome</keyword>
<comment type="cofactor">
    <cofactor evidence="13">
        <name>Zn(2+)</name>
        <dbReference type="ChEBI" id="CHEBI:29105"/>
    </cofactor>
    <text evidence="13">Binds 1 zinc ion per subunit.</text>
</comment>
<dbReference type="Proteomes" id="UP000269883">
    <property type="component" value="Chromosome"/>
</dbReference>
<dbReference type="EMBL" id="AP017378">
    <property type="protein sequence ID" value="BBD09130.1"/>
    <property type="molecule type" value="Genomic_DNA"/>
</dbReference>
<dbReference type="InterPro" id="IPR036621">
    <property type="entry name" value="Anticodon-bd_dom_sf"/>
</dbReference>
<evidence type="ECO:0000256" key="7">
    <source>
        <dbReference type="ARBA" id="ARBA00022833"/>
    </source>
</evidence>
<dbReference type="GO" id="GO:0004829">
    <property type="term" value="F:threonine-tRNA ligase activity"/>
    <property type="evidence" value="ECO:0007669"/>
    <property type="project" value="UniProtKB-UniRule"/>
</dbReference>
<evidence type="ECO:0000256" key="11">
    <source>
        <dbReference type="ARBA" id="ARBA00023146"/>
    </source>
</evidence>
<evidence type="ECO:0000256" key="10">
    <source>
        <dbReference type="ARBA" id="ARBA00022917"/>
    </source>
</evidence>
<dbReference type="NCBIfam" id="TIGR00418">
    <property type="entry name" value="thrS"/>
    <property type="match status" value="1"/>
</dbReference>
<keyword evidence="2 13" id="KW-0963">Cytoplasm</keyword>
<dbReference type="PANTHER" id="PTHR11451">
    <property type="entry name" value="THREONINE-TRNA LIGASE"/>
    <property type="match status" value="1"/>
</dbReference>
<dbReference type="GO" id="GO:0006435">
    <property type="term" value="P:threonyl-tRNA aminoacylation"/>
    <property type="evidence" value="ECO:0007669"/>
    <property type="project" value="UniProtKB-UniRule"/>
</dbReference>
<evidence type="ECO:0000256" key="9">
    <source>
        <dbReference type="ARBA" id="ARBA00022884"/>
    </source>
</evidence>
<dbReference type="Pfam" id="PF03129">
    <property type="entry name" value="HGTP_anticodon"/>
    <property type="match status" value="1"/>
</dbReference>